<comment type="caution">
    <text evidence="6">The sequence shown here is derived from an EMBL/GenBank/DDBJ whole genome shotgun (WGS) entry which is preliminary data.</text>
</comment>
<dbReference type="STRING" id="490622.A0A395NNC6"/>
<evidence type="ECO:0000256" key="2">
    <source>
        <dbReference type="ARBA" id="ARBA00022833"/>
    </source>
</evidence>
<keyword evidence="1" id="KW-0479">Metal-binding</keyword>
<name>A0A395NNC6_TRIAR</name>
<sequence>MSSLQELKNYASFIDMSDGYENASSVLEGLRNPELDIVDTPNEPLLWERPNQSDAITWMRKLRQKGLFDSQASDIAGGEPISSYQLLKAESQYSSRNRLAYNWVQMDQELSLFYDAEQTLSASDLEIPLPDPRSLGDTRNILQNSSLYMIDGLCQELKTKEVLGYKSHPTLNQMLKDLLHGTLTGRIPPQHLQLLLHPLHALVRHSQGLLSWANCSHSPVLSNTANSNLQETQRLLRAWYSLAMEASSENTYMHDTRLGLILYHFICLKQVAAFPDIERLAGRENLSASFWQQSLQNERCVRSLQEPIFHCGQALRHLRAVSADTRPWWWPTAVHRAILTLWAVSILWPGSNNDEPKASAFSSWRQGSIGMEPETNMLTPEISIIAIDNITPEDHVFSDPEWSEKHMLVLNCQGEGSVALNDGMSILQYGVSLIHSFPSSFEGEAVVMKLKDVGQAWEGSSHGHVYYQD</sequence>
<dbReference type="EMBL" id="PXOA01000274">
    <property type="protein sequence ID" value="RFU77585.1"/>
    <property type="molecule type" value="Genomic_DNA"/>
</dbReference>
<protein>
    <submittedName>
        <fullName evidence="6">Transcription factor cmr1</fullName>
    </submittedName>
</protein>
<dbReference type="PANTHER" id="PTHR47660">
    <property type="entry name" value="TRANSCRIPTION FACTOR WITH C2H2 AND ZN(2)-CYS(6) DNA BINDING DOMAIN (EUROFUNG)-RELATED-RELATED"/>
    <property type="match status" value="1"/>
</dbReference>
<accession>A0A395NNC6</accession>
<proteinExistence type="predicted"/>
<reference evidence="6 7" key="1">
    <citation type="journal article" date="2018" name="PLoS Pathog.">
        <title>Evolution of structural diversity of trichothecenes, a family of toxins produced by plant pathogenic and entomopathogenic fungi.</title>
        <authorList>
            <person name="Proctor R.H."/>
            <person name="McCormick S.P."/>
            <person name="Kim H.S."/>
            <person name="Cardoza R.E."/>
            <person name="Stanley A.M."/>
            <person name="Lindo L."/>
            <person name="Kelly A."/>
            <person name="Brown D.W."/>
            <person name="Lee T."/>
            <person name="Vaughan M.M."/>
            <person name="Alexander N.J."/>
            <person name="Busman M."/>
            <person name="Gutierrez S."/>
        </authorList>
    </citation>
    <scope>NUCLEOTIDE SEQUENCE [LARGE SCALE GENOMIC DNA]</scope>
    <source>
        <strain evidence="6 7">IBT 40837</strain>
    </source>
</reference>
<keyword evidence="4" id="KW-0804">Transcription</keyword>
<organism evidence="6 7">
    <name type="scientific">Trichoderma arundinaceum</name>
    <dbReference type="NCBI Taxonomy" id="490622"/>
    <lineage>
        <taxon>Eukaryota</taxon>
        <taxon>Fungi</taxon>
        <taxon>Dikarya</taxon>
        <taxon>Ascomycota</taxon>
        <taxon>Pezizomycotina</taxon>
        <taxon>Sordariomycetes</taxon>
        <taxon>Hypocreomycetidae</taxon>
        <taxon>Hypocreales</taxon>
        <taxon>Hypocreaceae</taxon>
        <taxon>Trichoderma</taxon>
    </lineage>
</organism>
<keyword evidence="3" id="KW-0805">Transcription regulation</keyword>
<evidence type="ECO:0000313" key="6">
    <source>
        <dbReference type="EMBL" id="RFU77585.1"/>
    </source>
</evidence>
<dbReference type="PANTHER" id="PTHR47660:SF2">
    <property type="entry name" value="TRANSCRIPTION FACTOR WITH C2H2 AND ZN(2)-CYS(6) DNA BINDING DOMAIN (EUROFUNG)"/>
    <property type="match status" value="1"/>
</dbReference>
<evidence type="ECO:0000256" key="4">
    <source>
        <dbReference type="ARBA" id="ARBA00023163"/>
    </source>
</evidence>
<keyword evidence="7" id="KW-1185">Reference proteome</keyword>
<gene>
    <name evidence="6" type="ORF">TARUN_4667</name>
</gene>
<dbReference type="GO" id="GO:0046872">
    <property type="term" value="F:metal ion binding"/>
    <property type="evidence" value="ECO:0007669"/>
    <property type="project" value="UniProtKB-KW"/>
</dbReference>
<dbReference type="OrthoDB" id="40579at2759"/>
<dbReference type="Proteomes" id="UP000266272">
    <property type="component" value="Unassembled WGS sequence"/>
</dbReference>
<keyword evidence="2" id="KW-0862">Zinc</keyword>
<evidence type="ECO:0000256" key="1">
    <source>
        <dbReference type="ARBA" id="ARBA00022723"/>
    </source>
</evidence>
<keyword evidence="5" id="KW-0539">Nucleus</keyword>
<evidence type="ECO:0000256" key="3">
    <source>
        <dbReference type="ARBA" id="ARBA00023015"/>
    </source>
</evidence>
<evidence type="ECO:0000313" key="7">
    <source>
        <dbReference type="Proteomes" id="UP000266272"/>
    </source>
</evidence>
<evidence type="ECO:0000256" key="5">
    <source>
        <dbReference type="ARBA" id="ARBA00023242"/>
    </source>
</evidence>
<dbReference type="AlphaFoldDB" id="A0A395NNC6"/>